<evidence type="ECO:0000256" key="1">
    <source>
        <dbReference type="ARBA" id="ARBA00022729"/>
    </source>
</evidence>
<keyword evidence="1" id="KW-0732">Signal</keyword>
<dbReference type="InterPro" id="IPR000254">
    <property type="entry name" value="CBD"/>
</dbReference>
<feature type="domain" description="CBM1" evidence="2">
    <location>
        <begin position="41"/>
        <end position="73"/>
    </location>
</feature>
<gene>
    <name evidence="3" type="ORF">VC83_01467</name>
</gene>
<dbReference type="GeneID" id="36284556"/>
<dbReference type="PROSITE" id="PS51164">
    <property type="entry name" value="CBM1_2"/>
    <property type="match status" value="1"/>
</dbReference>
<evidence type="ECO:0000259" key="2">
    <source>
        <dbReference type="PROSITE" id="PS51164"/>
    </source>
</evidence>
<dbReference type="RefSeq" id="XP_024327136.1">
    <property type="nucleotide sequence ID" value="XM_024465145.1"/>
</dbReference>
<sequence>MPVVPVVPVPSTEFSFQHAYSGSGTTSINPPTSSAPPTNGNCATLYGQCSGQGWTRACCCASGTCKVSNPWYS</sequence>
<dbReference type="GO" id="GO:0005975">
    <property type="term" value="P:carbohydrate metabolic process"/>
    <property type="evidence" value="ECO:0007669"/>
    <property type="project" value="InterPro"/>
</dbReference>
<proteinExistence type="predicted"/>
<dbReference type="GO" id="GO:0030248">
    <property type="term" value="F:cellulose binding"/>
    <property type="evidence" value="ECO:0007669"/>
    <property type="project" value="InterPro"/>
</dbReference>
<dbReference type="GO" id="GO:0005576">
    <property type="term" value="C:extracellular region"/>
    <property type="evidence" value="ECO:0007669"/>
    <property type="project" value="InterPro"/>
</dbReference>
<dbReference type="Pfam" id="PF00734">
    <property type="entry name" value="CBM_1"/>
    <property type="match status" value="1"/>
</dbReference>
<dbReference type="AlphaFoldDB" id="A0A177AK32"/>
<organism evidence="3">
    <name type="scientific">Pseudogymnoascus destructans</name>
    <dbReference type="NCBI Taxonomy" id="655981"/>
    <lineage>
        <taxon>Eukaryota</taxon>
        <taxon>Fungi</taxon>
        <taxon>Dikarya</taxon>
        <taxon>Ascomycota</taxon>
        <taxon>Pezizomycotina</taxon>
        <taxon>Leotiomycetes</taxon>
        <taxon>Thelebolales</taxon>
        <taxon>Thelebolaceae</taxon>
        <taxon>Pseudogymnoascus</taxon>
    </lineage>
</organism>
<reference evidence="3" key="1">
    <citation type="submission" date="2016-03" db="EMBL/GenBank/DDBJ databases">
        <title>Updated assembly of Pseudogymnoascus destructans, the fungus causing white-nose syndrome of bats.</title>
        <authorList>
            <person name="Palmer J.M."/>
            <person name="Drees K.P."/>
            <person name="Foster J.T."/>
            <person name="Lindner D.L."/>
        </authorList>
    </citation>
    <scope>NUCLEOTIDE SEQUENCE [LARGE SCALE GENOMIC DNA]</scope>
    <source>
        <strain evidence="3">20631-21</strain>
    </source>
</reference>
<dbReference type="EMBL" id="KV441388">
    <property type="protein sequence ID" value="OAF61862.1"/>
    <property type="molecule type" value="Genomic_DNA"/>
</dbReference>
<protein>
    <recommendedName>
        <fullName evidence="2">CBM1 domain-containing protein</fullName>
    </recommendedName>
</protein>
<evidence type="ECO:0000313" key="3">
    <source>
        <dbReference type="EMBL" id="OAF61862.1"/>
    </source>
</evidence>
<dbReference type="Proteomes" id="UP000077154">
    <property type="component" value="Unassembled WGS sequence"/>
</dbReference>
<accession>A0A177AK32</accession>
<dbReference type="OrthoDB" id="3433435at2759"/>
<name>A0A177AK32_9PEZI</name>